<comment type="similarity">
    <text evidence="1">Belongs to the D-isomer specific 2-hydroxyacid dehydrogenase family.</text>
</comment>
<dbReference type="Proteomes" id="UP000681722">
    <property type="component" value="Unassembled WGS sequence"/>
</dbReference>
<dbReference type="GO" id="GO:0008720">
    <property type="term" value="F:D-lactate dehydrogenase (NAD+) activity"/>
    <property type="evidence" value="ECO:0007669"/>
    <property type="project" value="TreeGrafter"/>
</dbReference>
<accession>A0A8S2ZGL5</accession>
<evidence type="ECO:0000259" key="3">
    <source>
        <dbReference type="Pfam" id="PF02826"/>
    </source>
</evidence>
<dbReference type="SUPFAM" id="SSF51735">
    <property type="entry name" value="NAD(P)-binding Rossmann-fold domains"/>
    <property type="match status" value="1"/>
</dbReference>
<name>A0A8S2ZGL5_9BILA</name>
<dbReference type="InterPro" id="IPR006140">
    <property type="entry name" value="D-isomer_DH_NAD-bd"/>
</dbReference>
<dbReference type="Pfam" id="PF02826">
    <property type="entry name" value="2-Hacid_dh_C"/>
    <property type="match status" value="1"/>
</dbReference>
<feature type="non-terminal residue" evidence="4">
    <location>
        <position position="128"/>
    </location>
</feature>
<evidence type="ECO:0000313" key="4">
    <source>
        <dbReference type="EMBL" id="CAF4630487.1"/>
    </source>
</evidence>
<keyword evidence="2" id="KW-0520">NAD</keyword>
<protein>
    <recommendedName>
        <fullName evidence="3">D-isomer specific 2-hydroxyacid dehydrogenase NAD-binding domain-containing protein</fullName>
    </recommendedName>
</protein>
<feature type="domain" description="D-isomer specific 2-hydroxyacid dehydrogenase NAD-binding" evidence="3">
    <location>
        <begin position="13"/>
        <end position="102"/>
    </location>
</feature>
<dbReference type="EMBL" id="CAJOBC010136491">
    <property type="protein sequence ID" value="CAF4630487.1"/>
    <property type="molecule type" value="Genomic_DNA"/>
</dbReference>
<evidence type="ECO:0000256" key="1">
    <source>
        <dbReference type="ARBA" id="ARBA00005854"/>
    </source>
</evidence>
<dbReference type="InterPro" id="IPR058205">
    <property type="entry name" value="D-LDH-like"/>
</dbReference>
<dbReference type="PANTHER" id="PTHR43026:SF1">
    <property type="entry name" value="2-HYDROXYACID DEHYDROGENASE HOMOLOG 1-RELATED"/>
    <property type="match status" value="1"/>
</dbReference>
<gene>
    <name evidence="4" type="ORF">SRO942_LOCUS49840</name>
</gene>
<comment type="caution">
    <text evidence="4">The sequence shown here is derived from an EMBL/GenBank/DDBJ whole genome shotgun (WGS) entry which is preliminary data.</text>
</comment>
<evidence type="ECO:0000256" key="2">
    <source>
        <dbReference type="ARBA" id="ARBA00023027"/>
    </source>
</evidence>
<sequence length="128" mass="14484">MSMTSTKTTIKDGSLVSSEELYSQPDIIIVYLPQDERTNKLINYDTFNKLKESVSFVILGNTKVFDFNQLQYALRQGKLNAISFSTITGAQDYMNTDCSNKSLNHDELLQVMAHPNVICTGNEFIFNN</sequence>
<dbReference type="Gene3D" id="3.40.50.720">
    <property type="entry name" value="NAD(P)-binding Rossmann-like Domain"/>
    <property type="match status" value="1"/>
</dbReference>
<reference evidence="4" key="1">
    <citation type="submission" date="2021-02" db="EMBL/GenBank/DDBJ databases">
        <authorList>
            <person name="Nowell W R."/>
        </authorList>
    </citation>
    <scope>NUCLEOTIDE SEQUENCE</scope>
</reference>
<organism evidence="4 5">
    <name type="scientific">Didymodactylos carnosus</name>
    <dbReference type="NCBI Taxonomy" id="1234261"/>
    <lineage>
        <taxon>Eukaryota</taxon>
        <taxon>Metazoa</taxon>
        <taxon>Spiralia</taxon>
        <taxon>Gnathifera</taxon>
        <taxon>Rotifera</taxon>
        <taxon>Eurotatoria</taxon>
        <taxon>Bdelloidea</taxon>
        <taxon>Philodinida</taxon>
        <taxon>Philodinidae</taxon>
        <taxon>Didymodactylos</taxon>
    </lineage>
</organism>
<dbReference type="PANTHER" id="PTHR43026">
    <property type="entry name" value="2-HYDROXYACID DEHYDROGENASE HOMOLOG 1-RELATED"/>
    <property type="match status" value="1"/>
</dbReference>
<proteinExistence type="inferred from homology"/>
<dbReference type="AlphaFoldDB" id="A0A8S2ZGL5"/>
<dbReference type="GO" id="GO:0051287">
    <property type="term" value="F:NAD binding"/>
    <property type="evidence" value="ECO:0007669"/>
    <property type="project" value="InterPro"/>
</dbReference>
<evidence type="ECO:0000313" key="5">
    <source>
        <dbReference type="Proteomes" id="UP000681722"/>
    </source>
</evidence>
<feature type="non-terminal residue" evidence="4">
    <location>
        <position position="1"/>
    </location>
</feature>
<dbReference type="InterPro" id="IPR036291">
    <property type="entry name" value="NAD(P)-bd_dom_sf"/>
</dbReference>